<keyword evidence="6 9" id="KW-0143">Chaperone</keyword>
<evidence type="ECO:0000256" key="8">
    <source>
        <dbReference type="ARBA" id="ARBA00029986"/>
    </source>
</evidence>
<dbReference type="InterPro" id="IPR005215">
    <property type="entry name" value="Trig_fac"/>
</dbReference>
<keyword evidence="9" id="KW-0132">Cell division</keyword>
<comment type="similarity">
    <text evidence="2 9">Belongs to the FKBP-type PPIase family. Tig subfamily.</text>
</comment>
<dbReference type="InterPro" id="IPR027304">
    <property type="entry name" value="Trigger_fact/SurA_dom_sf"/>
</dbReference>
<dbReference type="GO" id="GO:0006457">
    <property type="term" value="P:protein folding"/>
    <property type="evidence" value="ECO:0007669"/>
    <property type="project" value="UniProtKB-UniRule"/>
</dbReference>
<protein>
    <recommendedName>
        <fullName evidence="4 9">Trigger factor</fullName>
        <shortName evidence="9">TF</shortName>
        <ecNumber evidence="3 9">5.2.1.8</ecNumber>
    </recommendedName>
    <alternativeName>
        <fullName evidence="8 9">PPIase</fullName>
    </alternativeName>
</protein>
<dbReference type="InterPro" id="IPR008881">
    <property type="entry name" value="Trigger_fac_ribosome-bd_bac"/>
</dbReference>
<dbReference type="HAMAP" id="MF_00303">
    <property type="entry name" value="Trigger_factor_Tig"/>
    <property type="match status" value="1"/>
</dbReference>
<comment type="caution">
    <text evidence="12">The sequence shown here is derived from an EMBL/GenBank/DDBJ whole genome shotgun (WGS) entry which is preliminary data.</text>
</comment>
<dbReference type="SUPFAM" id="SSF109998">
    <property type="entry name" value="Triger factor/SurA peptide-binding domain-like"/>
    <property type="match status" value="1"/>
</dbReference>
<dbReference type="Gene3D" id="3.30.70.1050">
    <property type="entry name" value="Trigger factor ribosome-binding domain"/>
    <property type="match status" value="1"/>
</dbReference>
<dbReference type="Gene3D" id="1.10.3120.10">
    <property type="entry name" value="Trigger factor, C-terminal domain"/>
    <property type="match status" value="1"/>
</dbReference>
<dbReference type="InterPro" id="IPR036611">
    <property type="entry name" value="Trigger_fac_ribosome-bd_sf"/>
</dbReference>
<dbReference type="GO" id="GO:0015031">
    <property type="term" value="P:protein transport"/>
    <property type="evidence" value="ECO:0007669"/>
    <property type="project" value="UniProtKB-UniRule"/>
</dbReference>
<dbReference type="GO" id="GO:0003755">
    <property type="term" value="F:peptidyl-prolyl cis-trans isomerase activity"/>
    <property type="evidence" value="ECO:0007669"/>
    <property type="project" value="UniProtKB-UniRule"/>
</dbReference>
<dbReference type="PIRSF" id="PIRSF003095">
    <property type="entry name" value="Trigger_factor"/>
    <property type="match status" value="1"/>
</dbReference>
<dbReference type="Pfam" id="PF05697">
    <property type="entry name" value="Trigger_N"/>
    <property type="match status" value="1"/>
</dbReference>
<name>A0A0S8JXV9_UNCW3</name>
<comment type="subcellular location">
    <subcellularLocation>
        <location evidence="9">Cytoplasm</location>
    </subcellularLocation>
    <text evidence="9">About half TF is bound to the ribosome near the polypeptide exit tunnel while the other half is free in the cytoplasm.</text>
</comment>
<organism evidence="12 13">
    <name type="scientific">candidate division WOR_3 bacterium SM1_77</name>
    <dbReference type="NCBI Taxonomy" id="1703778"/>
    <lineage>
        <taxon>Bacteria</taxon>
        <taxon>Bacteria division WOR-3</taxon>
    </lineage>
</organism>
<dbReference type="EC" id="5.2.1.8" evidence="3 9"/>
<evidence type="ECO:0000256" key="5">
    <source>
        <dbReference type="ARBA" id="ARBA00023110"/>
    </source>
</evidence>
<evidence type="ECO:0000256" key="9">
    <source>
        <dbReference type="HAMAP-Rule" id="MF_00303"/>
    </source>
</evidence>
<keyword evidence="9" id="KW-0131">Cell cycle</keyword>
<dbReference type="SUPFAM" id="SSF102735">
    <property type="entry name" value="Trigger factor ribosome-binding domain"/>
    <property type="match status" value="1"/>
</dbReference>
<evidence type="ECO:0000259" key="11">
    <source>
        <dbReference type="Pfam" id="PF05698"/>
    </source>
</evidence>
<dbReference type="AlphaFoldDB" id="A0A0S8JXV9"/>
<dbReference type="Pfam" id="PF05698">
    <property type="entry name" value="Trigger_C"/>
    <property type="match status" value="1"/>
</dbReference>
<dbReference type="GO" id="GO:0051301">
    <property type="term" value="P:cell division"/>
    <property type="evidence" value="ECO:0007669"/>
    <property type="project" value="UniProtKB-KW"/>
</dbReference>
<dbReference type="EMBL" id="LJVE01000042">
    <property type="protein sequence ID" value="KPL14615.1"/>
    <property type="molecule type" value="Genomic_DNA"/>
</dbReference>
<evidence type="ECO:0000256" key="4">
    <source>
        <dbReference type="ARBA" id="ARBA00016902"/>
    </source>
</evidence>
<keyword evidence="7 9" id="KW-0413">Isomerase</keyword>
<evidence type="ECO:0000256" key="3">
    <source>
        <dbReference type="ARBA" id="ARBA00013194"/>
    </source>
</evidence>
<dbReference type="NCBIfam" id="TIGR00115">
    <property type="entry name" value="tig"/>
    <property type="match status" value="1"/>
</dbReference>
<sequence>MEYKISKDSEIEKELEIQVPYDELEKLIDEETDKLRKEIKIDGYRKGHAPRTLLRSKYKESLKVQAMDRLIKNSYLAVLEERHWKPASQAELLKIDEGNPIKLQLHIQVIPEFEVKDYLNVEVFKEPPMPDEFLIEQGMNALKEQHSEIKEVDRPAVVDDYVTLDIDVREGEKSSTESDQMVRIGDRTLPDEVNRALVGIRKAQTKEVKTDKKTYRLSIKKIEEKTLPQIDTDFAKKLNLKNAEELKEKLLANLKHQEEKRLQEGLKESISKVILERTVFKVPNTLIQHEYEKILKEYNLPDSESNKERFWDVAEKRIRFNLILDKIAEKEDLQVGESEIMDFVTRMGMTLSDQNRNDVIDYLGGILNREKVMNFLYKNAKISEKSRILSPKEAANDTHSVRH</sequence>
<dbReference type="InterPro" id="IPR037041">
    <property type="entry name" value="Trigger_fac_C_sf"/>
</dbReference>
<reference evidence="12 13" key="1">
    <citation type="journal article" date="2015" name="Microbiome">
        <title>Genomic resolution of linkages in carbon, nitrogen, and sulfur cycling among widespread estuary sediment bacteria.</title>
        <authorList>
            <person name="Baker B.J."/>
            <person name="Lazar C.S."/>
            <person name="Teske A.P."/>
            <person name="Dick G.J."/>
        </authorList>
    </citation>
    <scope>NUCLEOTIDE SEQUENCE [LARGE SCALE GENOMIC DNA]</scope>
    <source>
        <strain evidence="12">SM1_77</strain>
    </source>
</reference>
<dbReference type="InterPro" id="IPR008880">
    <property type="entry name" value="Trigger_fac_C"/>
</dbReference>
<dbReference type="GO" id="GO:0005737">
    <property type="term" value="C:cytoplasm"/>
    <property type="evidence" value="ECO:0007669"/>
    <property type="project" value="UniProtKB-SubCell"/>
</dbReference>
<comment type="catalytic activity">
    <reaction evidence="1 9">
        <text>[protein]-peptidylproline (omega=180) = [protein]-peptidylproline (omega=0)</text>
        <dbReference type="Rhea" id="RHEA:16237"/>
        <dbReference type="Rhea" id="RHEA-COMP:10747"/>
        <dbReference type="Rhea" id="RHEA-COMP:10748"/>
        <dbReference type="ChEBI" id="CHEBI:83833"/>
        <dbReference type="ChEBI" id="CHEBI:83834"/>
        <dbReference type="EC" id="5.2.1.8"/>
    </reaction>
</comment>
<keyword evidence="5 9" id="KW-0697">Rotamase</keyword>
<feature type="domain" description="Trigger factor ribosome-binding bacterial" evidence="10">
    <location>
        <begin position="1"/>
        <end position="137"/>
    </location>
</feature>
<evidence type="ECO:0000256" key="7">
    <source>
        <dbReference type="ARBA" id="ARBA00023235"/>
    </source>
</evidence>
<dbReference type="Gene3D" id="3.10.50.40">
    <property type="match status" value="1"/>
</dbReference>
<dbReference type="Proteomes" id="UP000050975">
    <property type="component" value="Unassembled WGS sequence"/>
</dbReference>
<feature type="domain" description="Trigger factor C-terminal" evidence="11">
    <location>
        <begin position="244"/>
        <end position="365"/>
    </location>
</feature>
<evidence type="ECO:0000313" key="12">
    <source>
        <dbReference type="EMBL" id="KPL14615.1"/>
    </source>
</evidence>
<accession>A0A0S8JXV9</accession>
<evidence type="ECO:0000256" key="6">
    <source>
        <dbReference type="ARBA" id="ARBA00023186"/>
    </source>
</evidence>
<proteinExistence type="inferred from homology"/>
<evidence type="ECO:0000256" key="1">
    <source>
        <dbReference type="ARBA" id="ARBA00000971"/>
    </source>
</evidence>
<comment type="function">
    <text evidence="9">Involved in protein export. Acts as a chaperone by maintaining the newly synthesized protein in an open conformation. Functions as a peptidyl-prolyl cis-trans isomerase.</text>
</comment>
<keyword evidence="9" id="KW-0963">Cytoplasm</keyword>
<evidence type="ECO:0000313" key="13">
    <source>
        <dbReference type="Proteomes" id="UP000050975"/>
    </source>
</evidence>
<evidence type="ECO:0000256" key="2">
    <source>
        <dbReference type="ARBA" id="ARBA00005464"/>
    </source>
</evidence>
<gene>
    <name evidence="9" type="primary">tig</name>
    <name evidence="12" type="ORF">AMJ74_03010</name>
</gene>
<comment type="domain">
    <text evidence="9">Consists of 3 domains; the N-terminus binds the ribosome, the middle domain has PPIase activity, while the C-terminus has intrinsic chaperone activity on its own.</text>
</comment>
<dbReference type="InterPro" id="IPR046357">
    <property type="entry name" value="PPIase_dom_sf"/>
</dbReference>
<evidence type="ECO:0000259" key="10">
    <source>
        <dbReference type="Pfam" id="PF05697"/>
    </source>
</evidence>